<keyword evidence="5" id="KW-0963">Cytoplasm</keyword>
<dbReference type="GO" id="GO:0005524">
    <property type="term" value="F:ATP binding"/>
    <property type="evidence" value="ECO:0007669"/>
    <property type="project" value="UniProtKB-KW"/>
</dbReference>
<sequence length="341" mass="37115">MMLYLDGSYGEGGGQIVRTSLSLAALLGKAVTIENIRAGRPNPGLKAQHLTGVRALAHITRAEVIGAELNSQKLTFRPQGLRGGKFFFDVAEKTGSAGSVTLVAQALLPPLLMAGQVSTLTLRGGTHVAWSPPVHYLLHVFLPALAEMGAEVEMNLVKWGWYPRGGGEVNLTIRPATRLFPVDWRTPPPEASFQALSAASRLPEHVIQRQARRLKERLGENLRVAEVVAGGLDPGSFVFLWGLHAGFSALGARGKPAEKVADEVADEYLRFRERQAALDRHLADQIVLYLPWAQGPSTLVTEEITNHLLTNIWVIEQFLGPRFKVEGVLGEPGKIICHGQK</sequence>
<dbReference type="SUPFAM" id="SSF55205">
    <property type="entry name" value="EPT/RTPC-like"/>
    <property type="match status" value="2"/>
</dbReference>
<evidence type="ECO:0000313" key="9">
    <source>
        <dbReference type="EMBL" id="HGB14407.1"/>
    </source>
</evidence>
<dbReference type="SUPFAM" id="SSF52913">
    <property type="entry name" value="RNA 3'-terminal phosphate cyclase, RPTC, insert domain"/>
    <property type="match status" value="1"/>
</dbReference>
<name>A0A7C3SK87_9BACT</name>
<organism evidence="9">
    <name type="scientific">Desulfobacca acetoxidans</name>
    <dbReference type="NCBI Taxonomy" id="60893"/>
    <lineage>
        <taxon>Bacteria</taxon>
        <taxon>Pseudomonadati</taxon>
        <taxon>Thermodesulfobacteriota</taxon>
        <taxon>Desulfobaccia</taxon>
        <taxon>Desulfobaccales</taxon>
        <taxon>Desulfobaccaceae</taxon>
        <taxon>Desulfobacca</taxon>
    </lineage>
</organism>
<comment type="subcellular location">
    <subcellularLocation>
        <location evidence="5">Cytoplasm</location>
    </subcellularLocation>
</comment>
<protein>
    <recommendedName>
        <fullName evidence="5 6">RNA 3'-terminal phosphate cyclase</fullName>
        <shortName evidence="5">RNA cyclase</shortName>
        <shortName evidence="5">RNA-3'-phosphate cyclase</shortName>
        <ecNumber evidence="5 6">6.5.1.4</ecNumber>
    </recommendedName>
</protein>
<dbReference type="InterPro" id="IPR023797">
    <property type="entry name" value="RNA3'_phos_cyclase_dom"/>
</dbReference>
<dbReference type="InterPro" id="IPR000228">
    <property type="entry name" value="RNA3'_term_phos_cyc"/>
</dbReference>
<evidence type="ECO:0000259" key="7">
    <source>
        <dbReference type="Pfam" id="PF01137"/>
    </source>
</evidence>
<feature type="domain" description="RNA 3'-terminal phosphate cyclase" evidence="7">
    <location>
        <begin position="9"/>
        <end position="325"/>
    </location>
</feature>
<dbReference type="EMBL" id="DTHB01000029">
    <property type="protein sequence ID" value="HGB14407.1"/>
    <property type="molecule type" value="Genomic_DNA"/>
</dbReference>
<dbReference type="NCBIfam" id="TIGR03399">
    <property type="entry name" value="RNA_3prim_cycl"/>
    <property type="match status" value="1"/>
</dbReference>
<dbReference type="GO" id="GO:0005737">
    <property type="term" value="C:cytoplasm"/>
    <property type="evidence" value="ECO:0007669"/>
    <property type="project" value="UniProtKB-SubCell"/>
</dbReference>
<evidence type="ECO:0000259" key="8">
    <source>
        <dbReference type="Pfam" id="PF05189"/>
    </source>
</evidence>
<feature type="binding site" evidence="5">
    <location>
        <begin position="281"/>
        <end position="285"/>
    </location>
    <ligand>
        <name>ATP</name>
        <dbReference type="ChEBI" id="CHEBI:30616"/>
    </ligand>
</feature>
<keyword evidence="2 5" id="KW-0436">Ligase</keyword>
<dbReference type="GO" id="GO:0006396">
    <property type="term" value="P:RNA processing"/>
    <property type="evidence" value="ECO:0007669"/>
    <property type="project" value="UniProtKB-UniRule"/>
</dbReference>
<keyword evidence="3 5" id="KW-0547">Nucleotide-binding</keyword>
<dbReference type="EC" id="6.5.1.4" evidence="5 6"/>
<proteinExistence type="inferred from homology"/>
<dbReference type="PANTHER" id="PTHR11096">
    <property type="entry name" value="RNA 3' TERMINAL PHOSPHATE CYCLASE"/>
    <property type="match status" value="1"/>
</dbReference>
<evidence type="ECO:0000256" key="5">
    <source>
        <dbReference type="HAMAP-Rule" id="MF_00200"/>
    </source>
</evidence>
<evidence type="ECO:0000256" key="6">
    <source>
        <dbReference type="NCBIfam" id="TIGR03399"/>
    </source>
</evidence>
<dbReference type="Gene3D" id="3.65.10.20">
    <property type="entry name" value="RNA 3'-terminal phosphate cyclase domain"/>
    <property type="match status" value="1"/>
</dbReference>
<dbReference type="InterPro" id="IPR013791">
    <property type="entry name" value="RNA3'-term_phos_cycl_insert"/>
</dbReference>
<comment type="catalytic activity">
    <reaction evidence="4 5">
        <text>a 3'-end 3'-phospho-ribonucleotide-RNA + ATP = a 3'-end 2',3'-cyclophospho-ribonucleotide-RNA + AMP + diphosphate</text>
        <dbReference type="Rhea" id="RHEA:23976"/>
        <dbReference type="Rhea" id="RHEA-COMP:10463"/>
        <dbReference type="Rhea" id="RHEA-COMP:10464"/>
        <dbReference type="ChEBI" id="CHEBI:30616"/>
        <dbReference type="ChEBI" id="CHEBI:33019"/>
        <dbReference type="ChEBI" id="CHEBI:83062"/>
        <dbReference type="ChEBI" id="CHEBI:83064"/>
        <dbReference type="ChEBI" id="CHEBI:456215"/>
        <dbReference type="EC" id="6.5.1.4"/>
    </reaction>
</comment>
<dbReference type="InterPro" id="IPR037136">
    <property type="entry name" value="RNA3'_phos_cyclase_dom_sf"/>
</dbReference>
<evidence type="ECO:0000256" key="4">
    <source>
        <dbReference type="ARBA" id="ARBA00024481"/>
    </source>
</evidence>
<comment type="caution">
    <text evidence="9">The sequence shown here is derived from an EMBL/GenBank/DDBJ whole genome shotgun (WGS) entry which is preliminary data.</text>
</comment>
<feature type="active site" description="Tele-AMP-histidine intermediate" evidence="5">
    <location>
        <position position="307"/>
    </location>
</feature>
<dbReference type="AlphaFoldDB" id="A0A7C3SK87"/>
<dbReference type="GO" id="GO:0003963">
    <property type="term" value="F:RNA-3'-phosphate cyclase activity"/>
    <property type="evidence" value="ECO:0007669"/>
    <property type="project" value="UniProtKB-UniRule"/>
</dbReference>
<accession>A0A7C3SK87</accession>
<gene>
    <name evidence="5 9" type="primary">rtcA</name>
    <name evidence="9" type="ORF">ENV62_04100</name>
</gene>
<feature type="binding site" evidence="5">
    <location>
        <position position="105"/>
    </location>
    <ligand>
        <name>ATP</name>
        <dbReference type="ChEBI" id="CHEBI:30616"/>
    </ligand>
</feature>
<dbReference type="Pfam" id="PF05189">
    <property type="entry name" value="RTC_insert"/>
    <property type="match status" value="1"/>
</dbReference>
<dbReference type="HAMAP" id="MF_00200">
    <property type="entry name" value="RTC"/>
    <property type="match status" value="1"/>
</dbReference>
<evidence type="ECO:0000256" key="3">
    <source>
        <dbReference type="ARBA" id="ARBA00022741"/>
    </source>
</evidence>
<dbReference type="PANTHER" id="PTHR11096:SF0">
    <property type="entry name" value="RNA 3'-TERMINAL PHOSPHATE CYCLASE"/>
    <property type="match status" value="1"/>
</dbReference>
<dbReference type="InterPro" id="IPR013792">
    <property type="entry name" value="RNA3'P_cycl/enolpyr_Trfase_a/b"/>
</dbReference>
<reference evidence="9" key="1">
    <citation type="journal article" date="2020" name="mSystems">
        <title>Genome- and Community-Level Interaction Insights into Carbon Utilization and Element Cycling Functions of Hydrothermarchaeota in Hydrothermal Sediment.</title>
        <authorList>
            <person name="Zhou Z."/>
            <person name="Liu Y."/>
            <person name="Xu W."/>
            <person name="Pan J."/>
            <person name="Luo Z.H."/>
            <person name="Li M."/>
        </authorList>
    </citation>
    <scope>NUCLEOTIDE SEQUENCE [LARGE SCALE GENOMIC DNA]</scope>
    <source>
        <strain evidence="9">SpSt-776</strain>
    </source>
</reference>
<dbReference type="Pfam" id="PF01137">
    <property type="entry name" value="RTC"/>
    <property type="match status" value="1"/>
</dbReference>
<dbReference type="Gene3D" id="3.30.360.20">
    <property type="entry name" value="RNA 3'-terminal phosphate cyclase, insert domain"/>
    <property type="match status" value="1"/>
</dbReference>
<comment type="similarity">
    <text evidence="1 5">Belongs to the RNA 3'-terminal cyclase family. Type 1 subfamily.</text>
</comment>
<dbReference type="InterPro" id="IPR017770">
    <property type="entry name" value="RNA3'_term_phos_cyc_type_1"/>
</dbReference>
<keyword evidence="5" id="KW-0067">ATP-binding</keyword>
<dbReference type="InterPro" id="IPR036553">
    <property type="entry name" value="RPTC_insert"/>
</dbReference>
<evidence type="ECO:0000256" key="2">
    <source>
        <dbReference type="ARBA" id="ARBA00022598"/>
    </source>
</evidence>
<dbReference type="PIRSF" id="PIRSF005378">
    <property type="entry name" value="RNA3'_term_phos_cycl_euk"/>
    <property type="match status" value="1"/>
</dbReference>
<comment type="function">
    <text evidence="5">Catalyzes the conversion of 3'-phosphate to a 2',3'-cyclic phosphodiester at the end of RNA. The mechanism of action of the enzyme occurs in 3 steps: (A) adenylation of the enzyme by ATP; (B) transfer of adenylate to an RNA-N3'P to produce RNA-N3'PP5'A; (C) and attack of the adjacent 2'-hydroxyl on the 3'-phosphorus in the diester linkage to produce the cyclic end product. The biological role of this enzyme is unknown but it is likely to function in some aspects of cellular RNA processing.</text>
</comment>
<dbReference type="NCBIfam" id="NF003246">
    <property type="entry name" value="PRK04204.1-2"/>
    <property type="match status" value="1"/>
</dbReference>
<feature type="domain" description="RNA 3'-terminal phosphate cyclase insert" evidence="8">
    <location>
        <begin position="193"/>
        <end position="270"/>
    </location>
</feature>
<evidence type="ECO:0000256" key="1">
    <source>
        <dbReference type="ARBA" id="ARBA00009206"/>
    </source>
</evidence>